<protein>
    <recommendedName>
        <fullName evidence="1">CarD-like/TRCF RNAP-interacting domain-containing protein</fullName>
    </recommendedName>
</protein>
<reference evidence="2 3" key="1">
    <citation type="submission" date="2019-07" db="EMBL/GenBank/DDBJ databases">
        <title>complete genome sequencing of Ornithinimicrobium sp. H23M54.</title>
        <authorList>
            <person name="Bae J.-W."/>
            <person name="Lee S.-Y."/>
        </authorList>
    </citation>
    <scope>NUCLEOTIDE SEQUENCE [LARGE SCALE GENOMIC DNA]</scope>
    <source>
        <strain evidence="2 3">H23M54</strain>
    </source>
</reference>
<dbReference type="KEGG" id="orz:FNH13_16725"/>
<dbReference type="InterPro" id="IPR048792">
    <property type="entry name" value="CarD_C"/>
</dbReference>
<sequence>MQFTTGKLVIHPHHGPATVQETITRTVGGVEREYVSLLVHRSDLTVSVPADTAEEVGIRAPLSVEQLQEIVEILQAPSLPFEKQWSRRMKDQQERLLLGDLKVTAGVVRDLQRRELDGGLSPAEKDLFKKACGPLLGEFVEALGMTDESAEELLVTAVSGQDVTLPPDLARAS</sequence>
<dbReference type="PANTHER" id="PTHR38447">
    <property type="entry name" value="TRANSCRIPTION FACTOR YDEB-RELATED"/>
    <property type="match status" value="1"/>
</dbReference>
<evidence type="ECO:0000313" key="2">
    <source>
        <dbReference type="EMBL" id="QDO89777.1"/>
    </source>
</evidence>
<dbReference type="AlphaFoldDB" id="A0A516GE20"/>
<dbReference type="Proteomes" id="UP000315395">
    <property type="component" value="Chromosome"/>
</dbReference>
<proteinExistence type="predicted"/>
<dbReference type="Pfam" id="PF02559">
    <property type="entry name" value="CarD_TRCF_RID"/>
    <property type="match status" value="1"/>
</dbReference>
<dbReference type="Gene3D" id="1.20.58.1290">
    <property type="entry name" value="CarD-like, C-terminal domain"/>
    <property type="match status" value="1"/>
</dbReference>
<evidence type="ECO:0000259" key="1">
    <source>
        <dbReference type="SMART" id="SM01058"/>
    </source>
</evidence>
<dbReference type="RefSeq" id="WP_143784498.1">
    <property type="nucleotide sequence ID" value="NZ_CP041616.1"/>
</dbReference>
<organism evidence="2 3">
    <name type="scientific">Ornithinimicrobium ciconiae</name>
    <dbReference type="NCBI Taxonomy" id="2594265"/>
    <lineage>
        <taxon>Bacteria</taxon>
        <taxon>Bacillati</taxon>
        <taxon>Actinomycetota</taxon>
        <taxon>Actinomycetes</taxon>
        <taxon>Micrococcales</taxon>
        <taxon>Ornithinimicrobiaceae</taxon>
        <taxon>Ornithinimicrobium</taxon>
    </lineage>
</organism>
<keyword evidence="3" id="KW-1185">Reference proteome</keyword>
<dbReference type="InterPro" id="IPR042215">
    <property type="entry name" value="CarD-like_C"/>
</dbReference>
<dbReference type="Gene3D" id="2.40.10.170">
    <property type="match status" value="1"/>
</dbReference>
<dbReference type="EMBL" id="CP041616">
    <property type="protein sequence ID" value="QDO89777.1"/>
    <property type="molecule type" value="Genomic_DNA"/>
</dbReference>
<name>A0A516GE20_9MICO</name>
<gene>
    <name evidence="2" type="ORF">FNH13_16725</name>
</gene>
<accession>A0A516GE20</accession>
<dbReference type="SUPFAM" id="SSF141259">
    <property type="entry name" value="CarD-like"/>
    <property type="match status" value="1"/>
</dbReference>
<feature type="domain" description="CarD-like/TRCF RNAP-interacting" evidence="1">
    <location>
        <begin position="2"/>
        <end position="112"/>
    </location>
</feature>
<dbReference type="InterPro" id="IPR036101">
    <property type="entry name" value="CarD-like/TRCF_RID_sf"/>
</dbReference>
<dbReference type="InterPro" id="IPR003711">
    <property type="entry name" value="CarD-like/TRCF_RID"/>
</dbReference>
<dbReference type="Pfam" id="PF21095">
    <property type="entry name" value="CarD_C"/>
    <property type="match status" value="1"/>
</dbReference>
<dbReference type="InterPro" id="IPR052531">
    <property type="entry name" value="CarD-like_regulator"/>
</dbReference>
<dbReference type="OrthoDB" id="4966216at2"/>
<dbReference type="GO" id="GO:0009303">
    <property type="term" value="P:rRNA transcription"/>
    <property type="evidence" value="ECO:0007669"/>
    <property type="project" value="TreeGrafter"/>
</dbReference>
<dbReference type="SMART" id="SM01058">
    <property type="entry name" value="CarD_TRCF"/>
    <property type="match status" value="1"/>
</dbReference>
<evidence type="ECO:0000313" key="3">
    <source>
        <dbReference type="Proteomes" id="UP000315395"/>
    </source>
</evidence>
<dbReference type="PANTHER" id="PTHR38447:SF1">
    <property type="entry name" value="RNA POLYMERASE-BINDING TRANSCRIPTION FACTOR CARD"/>
    <property type="match status" value="1"/>
</dbReference>